<accession>A0AAF5PIT3</accession>
<protein>
    <submittedName>
        <fullName evidence="2">Uncharacterized protein</fullName>
    </submittedName>
</protein>
<dbReference type="Proteomes" id="UP000093561">
    <property type="component" value="Unassembled WGS sequence"/>
</dbReference>
<evidence type="ECO:0000313" key="2">
    <source>
        <dbReference type="WBParaSite" id="mrna-Wban_01297"/>
    </source>
</evidence>
<organism evidence="1 2">
    <name type="scientific">Wuchereria bancrofti</name>
    <dbReference type="NCBI Taxonomy" id="6293"/>
    <lineage>
        <taxon>Eukaryota</taxon>
        <taxon>Metazoa</taxon>
        <taxon>Ecdysozoa</taxon>
        <taxon>Nematoda</taxon>
        <taxon>Chromadorea</taxon>
        <taxon>Rhabditida</taxon>
        <taxon>Spirurina</taxon>
        <taxon>Spiruromorpha</taxon>
        <taxon>Filarioidea</taxon>
        <taxon>Onchocercidae</taxon>
        <taxon>Wuchereria</taxon>
    </lineage>
</organism>
<dbReference type="AlphaFoldDB" id="A0AAF5PIT3"/>
<sequence>MLFQFFFLFFCGCYKKRKRCSLYEKQ</sequence>
<evidence type="ECO:0000313" key="1">
    <source>
        <dbReference type="Proteomes" id="UP000093561"/>
    </source>
</evidence>
<dbReference type="WBParaSite" id="mrna-Wban_01297">
    <property type="protein sequence ID" value="mrna-Wban_01297"/>
    <property type="gene ID" value="Wban_01297"/>
</dbReference>
<reference evidence="1" key="2">
    <citation type="journal article" date="2016" name="Mol. Ecol.">
        <title>Population genomics of the filarial nematode parasite Wuchereria bancrofti from mosquitoes.</title>
        <authorList>
            <person name="Small S.T."/>
            <person name="Reimer L.J."/>
            <person name="Tisch D.J."/>
            <person name="King C.L."/>
            <person name="Christensen B.M."/>
            <person name="Siba P.M."/>
            <person name="Kazura J.W."/>
            <person name="Serre D."/>
            <person name="Zimmerman P.A."/>
        </authorList>
    </citation>
    <scope>NUCLEOTIDE SEQUENCE</scope>
    <source>
        <strain evidence="1">pt0022</strain>
    </source>
</reference>
<reference evidence="1" key="1">
    <citation type="submission" date="2015-03" db="EMBL/GenBank/DDBJ databases">
        <title>Wuchereria bancrofti Genome Sequencing Papua New Guinea Strain.</title>
        <authorList>
            <person name="Small S.T."/>
            <person name="Serre D."/>
            <person name="Zimmerman P.A."/>
        </authorList>
    </citation>
    <scope>NUCLEOTIDE SEQUENCE [LARGE SCALE GENOMIC DNA]</scope>
    <source>
        <strain evidence="1">pt0022</strain>
    </source>
</reference>
<reference evidence="2" key="3">
    <citation type="submission" date="2024-02" db="UniProtKB">
        <authorList>
            <consortium name="WormBaseParasite"/>
        </authorList>
    </citation>
    <scope>IDENTIFICATION</scope>
    <source>
        <strain evidence="2">pt0022</strain>
    </source>
</reference>
<proteinExistence type="predicted"/>
<name>A0AAF5PIT3_WUCBA</name>